<dbReference type="PANTHER" id="PTHR37984:SF5">
    <property type="entry name" value="PROTEIN NYNRIN-LIKE"/>
    <property type="match status" value="1"/>
</dbReference>
<feature type="compositionally biased region" description="Polar residues" evidence="9">
    <location>
        <begin position="140"/>
        <end position="150"/>
    </location>
</feature>
<dbReference type="Gene3D" id="3.10.10.10">
    <property type="entry name" value="HIV Type 1 Reverse Transcriptase, subunit A, domain 1"/>
    <property type="match status" value="1"/>
</dbReference>
<evidence type="ECO:0000256" key="9">
    <source>
        <dbReference type="SAM" id="MobiDB-lite"/>
    </source>
</evidence>
<keyword evidence="8" id="KW-0863">Zinc-finger</keyword>
<dbReference type="SUPFAM" id="SSF51283">
    <property type="entry name" value="dUTPase-like"/>
    <property type="match status" value="1"/>
</dbReference>
<feature type="compositionally biased region" description="Polar residues" evidence="9">
    <location>
        <begin position="54"/>
        <end position="63"/>
    </location>
</feature>
<dbReference type="WBParaSite" id="PSAMB.scaffold2130size25173.g16623.t1">
    <property type="protein sequence ID" value="PSAMB.scaffold2130size25173.g16623.t1"/>
    <property type="gene ID" value="PSAMB.scaffold2130size25173.g16623"/>
</dbReference>
<dbReference type="InterPro" id="IPR043128">
    <property type="entry name" value="Rev_trsase/Diguanyl_cyclase"/>
</dbReference>
<keyword evidence="1" id="KW-0645">Protease</keyword>
<dbReference type="FunFam" id="3.10.10.10:FF:000007">
    <property type="entry name" value="Retrovirus-related Pol polyprotein from transposon 17.6-like Protein"/>
    <property type="match status" value="1"/>
</dbReference>
<keyword evidence="12" id="KW-1185">Reference proteome</keyword>
<dbReference type="GO" id="GO:0004519">
    <property type="term" value="F:endonuclease activity"/>
    <property type="evidence" value="ECO:0007669"/>
    <property type="project" value="UniProtKB-KW"/>
</dbReference>
<keyword evidence="4" id="KW-0540">Nuclease</keyword>
<dbReference type="GO" id="GO:0008233">
    <property type="term" value="F:peptidase activity"/>
    <property type="evidence" value="ECO:0007669"/>
    <property type="project" value="UniProtKB-KW"/>
</dbReference>
<feature type="domain" description="CCHC-type" evidence="10">
    <location>
        <begin position="114"/>
        <end position="128"/>
    </location>
</feature>
<dbReference type="InterPro" id="IPR001878">
    <property type="entry name" value="Znf_CCHC"/>
</dbReference>
<protein>
    <submittedName>
        <fullName evidence="13">CCHC-type domain-containing protein</fullName>
    </submittedName>
</protein>
<feature type="region of interest" description="Disordered" evidence="9">
    <location>
        <begin position="123"/>
        <end position="170"/>
    </location>
</feature>
<evidence type="ECO:0000256" key="2">
    <source>
        <dbReference type="ARBA" id="ARBA00022679"/>
    </source>
</evidence>
<organism evidence="12 13">
    <name type="scientific">Plectus sambesii</name>
    <dbReference type="NCBI Taxonomy" id="2011161"/>
    <lineage>
        <taxon>Eukaryota</taxon>
        <taxon>Metazoa</taxon>
        <taxon>Ecdysozoa</taxon>
        <taxon>Nematoda</taxon>
        <taxon>Chromadorea</taxon>
        <taxon>Plectida</taxon>
        <taxon>Plectina</taxon>
        <taxon>Plectoidea</taxon>
        <taxon>Plectidae</taxon>
        <taxon>Plectus</taxon>
    </lineage>
</organism>
<dbReference type="InterPro" id="IPR043502">
    <property type="entry name" value="DNA/RNA_pol_sf"/>
</dbReference>
<keyword evidence="8" id="KW-0479">Metal-binding</keyword>
<evidence type="ECO:0000256" key="6">
    <source>
        <dbReference type="ARBA" id="ARBA00022801"/>
    </source>
</evidence>
<keyword evidence="2" id="KW-0808">Transferase</keyword>
<evidence type="ECO:0000313" key="13">
    <source>
        <dbReference type="WBParaSite" id="PSAMB.scaffold2130size25173.g16623.t1"/>
    </source>
</evidence>
<evidence type="ECO:0000256" key="5">
    <source>
        <dbReference type="ARBA" id="ARBA00022759"/>
    </source>
</evidence>
<keyword evidence="6" id="KW-0378">Hydrolase</keyword>
<evidence type="ECO:0000313" key="12">
    <source>
        <dbReference type="Proteomes" id="UP000887566"/>
    </source>
</evidence>
<dbReference type="PROSITE" id="PS50158">
    <property type="entry name" value="ZF_CCHC"/>
    <property type="match status" value="1"/>
</dbReference>
<keyword evidence="5" id="KW-0255">Endonuclease</keyword>
<dbReference type="GO" id="GO:0003676">
    <property type="term" value="F:nucleic acid binding"/>
    <property type="evidence" value="ECO:0007669"/>
    <property type="project" value="InterPro"/>
</dbReference>
<dbReference type="InterPro" id="IPR036875">
    <property type="entry name" value="Znf_CCHC_sf"/>
</dbReference>
<accession>A0A914VJX0</accession>
<dbReference type="Gene3D" id="3.30.70.270">
    <property type="match status" value="1"/>
</dbReference>
<reference evidence="13" key="1">
    <citation type="submission" date="2022-11" db="UniProtKB">
        <authorList>
            <consortium name="WormBaseParasite"/>
        </authorList>
    </citation>
    <scope>IDENTIFICATION</scope>
</reference>
<dbReference type="Pfam" id="PF00098">
    <property type="entry name" value="zf-CCHC"/>
    <property type="match status" value="1"/>
</dbReference>
<feature type="region of interest" description="Disordered" evidence="9">
    <location>
        <begin position="52"/>
        <end position="88"/>
    </location>
</feature>
<dbReference type="CDD" id="cd01647">
    <property type="entry name" value="RT_LTR"/>
    <property type="match status" value="1"/>
</dbReference>
<sequence length="708" mass="78155">MDKLLHGQFISGLHNYSVQSSIKLERSLTNFVDMVAFARHIEQHRREMSALRGAQQQSTSRMTSRLDPASGGTRGPAVPVSQSDPYKNSIANATPRAAVNRPALASEQASQWTCWNCGEAGHRSNTCPGRAKSEARSYQPRPTTHGPNGSDSRERANAVQSGEHSAAQGLNEGQLTSLFHDYVTRDPFVSSRYAADRVKVQVMTAELKASPTLFGPSTEAVFNVCGLASQGSIDSGSQTSIISYELVRKLHERNCIDIREACADCPIGLDVRSVTNEQLPILGLLMVTVTAPTGRSICAPFLVQKYGLGHDILIGTNYMAQLGYSLVAEGGCNPAAIRHALPVVPPTNVGNQATSATVRVAKTHCIFSRCEQKIRVCADRPLTCPENAQVLFEPQRQHTRKGLQLQPMVVQVDDQGWCDVWVRNLSTARLCISEDEPIGSIEIVSAVTPNEDPYSGQNQYQSTQVRLVRQEDELNRADHAQRLLESVCWEDCALAPEAVHQLRDLIVEFSHVFALDDVGLGQTHLATHTIDTGEAKPIKQPLRPCPFALREKVAALTQQYLDQGVISPSRSPWSSPLVMVRKKDSSLRYCVDMRAVNAVTKIDAYPLPRIADILHSLNGRTRFTLLDLRSGFWQVPMDSASKEKTAFSTHTGHFEFNVMPFGLVNAGATFERLMEQVLAGLQWDFVYLYLDDILIASHDDESHLQHLR</sequence>
<dbReference type="InterPro" id="IPR000477">
    <property type="entry name" value="RT_dom"/>
</dbReference>
<dbReference type="Pfam" id="PF00078">
    <property type="entry name" value="RVT_1"/>
    <property type="match status" value="1"/>
</dbReference>
<keyword evidence="8" id="KW-0862">Zinc</keyword>
<evidence type="ECO:0000259" key="10">
    <source>
        <dbReference type="PROSITE" id="PS50158"/>
    </source>
</evidence>
<evidence type="ECO:0000256" key="1">
    <source>
        <dbReference type="ARBA" id="ARBA00022670"/>
    </source>
</evidence>
<dbReference type="CDD" id="cd00303">
    <property type="entry name" value="retropepsin_like"/>
    <property type="match status" value="1"/>
</dbReference>
<dbReference type="SUPFAM" id="SSF56672">
    <property type="entry name" value="DNA/RNA polymerases"/>
    <property type="match status" value="1"/>
</dbReference>
<dbReference type="InterPro" id="IPR050951">
    <property type="entry name" value="Retrovirus_Pol_polyprotein"/>
</dbReference>
<dbReference type="SMART" id="SM00343">
    <property type="entry name" value="ZnF_C2HC"/>
    <property type="match status" value="1"/>
</dbReference>
<dbReference type="SUPFAM" id="SSF57756">
    <property type="entry name" value="Retrovirus zinc finger-like domains"/>
    <property type="match status" value="1"/>
</dbReference>
<proteinExistence type="predicted"/>
<dbReference type="GO" id="GO:0003964">
    <property type="term" value="F:RNA-directed DNA polymerase activity"/>
    <property type="evidence" value="ECO:0007669"/>
    <property type="project" value="UniProtKB-KW"/>
</dbReference>
<dbReference type="Proteomes" id="UP000887566">
    <property type="component" value="Unplaced"/>
</dbReference>
<evidence type="ECO:0000259" key="11">
    <source>
        <dbReference type="PROSITE" id="PS50878"/>
    </source>
</evidence>
<keyword evidence="7" id="KW-0695">RNA-directed DNA polymerase</keyword>
<dbReference type="GO" id="GO:0006508">
    <property type="term" value="P:proteolysis"/>
    <property type="evidence" value="ECO:0007669"/>
    <property type="project" value="UniProtKB-KW"/>
</dbReference>
<feature type="domain" description="Reverse transcriptase" evidence="11">
    <location>
        <begin position="561"/>
        <end position="708"/>
    </location>
</feature>
<dbReference type="InterPro" id="IPR036157">
    <property type="entry name" value="dUTPase-like_sf"/>
</dbReference>
<dbReference type="PANTHER" id="PTHR37984">
    <property type="entry name" value="PROTEIN CBG26694"/>
    <property type="match status" value="1"/>
</dbReference>
<dbReference type="PROSITE" id="PS50878">
    <property type="entry name" value="RT_POL"/>
    <property type="match status" value="1"/>
</dbReference>
<keyword evidence="3" id="KW-0548">Nucleotidyltransferase</keyword>
<dbReference type="GO" id="GO:0008270">
    <property type="term" value="F:zinc ion binding"/>
    <property type="evidence" value="ECO:0007669"/>
    <property type="project" value="UniProtKB-KW"/>
</dbReference>
<evidence type="ECO:0000256" key="8">
    <source>
        <dbReference type="PROSITE-ProRule" id="PRU00047"/>
    </source>
</evidence>
<evidence type="ECO:0000256" key="7">
    <source>
        <dbReference type="ARBA" id="ARBA00022918"/>
    </source>
</evidence>
<evidence type="ECO:0000256" key="4">
    <source>
        <dbReference type="ARBA" id="ARBA00022722"/>
    </source>
</evidence>
<dbReference type="AlphaFoldDB" id="A0A914VJX0"/>
<name>A0A914VJX0_9BILA</name>
<evidence type="ECO:0000256" key="3">
    <source>
        <dbReference type="ARBA" id="ARBA00022695"/>
    </source>
</evidence>
<dbReference type="GO" id="GO:0019899">
    <property type="term" value="F:enzyme binding"/>
    <property type="evidence" value="ECO:0007669"/>
    <property type="project" value="UniProtKB-ARBA"/>
</dbReference>